<dbReference type="CDD" id="cd08861">
    <property type="entry name" value="OtcD1_ARO-CYC_like"/>
    <property type="match status" value="2"/>
</dbReference>
<dbReference type="RefSeq" id="WP_386193442.1">
    <property type="nucleotide sequence ID" value="NZ_JBHSBC010000032.1"/>
</dbReference>
<gene>
    <name evidence="2" type="ORF">ACFOYY_27855</name>
</gene>
<name>A0ABV8F7W2_9ACTN</name>
<proteinExistence type="predicted"/>
<evidence type="ECO:0000259" key="1">
    <source>
        <dbReference type="Pfam" id="PF03364"/>
    </source>
</evidence>
<feature type="domain" description="Coenzyme Q-binding protein COQ10 START" evidence="1">
    <location>
        <begin position="12"/>
        <end position="119"/>
    </location>
</feature>
<organism evidence="2 3">
    <name type="scientific">Streptosporangium jomthongense</name>
    <dbReference type="NCBI Taxonomy" id="1193683"/>
    <lineage>
        <taxon>Bacteria</taxon>
        <taxon>Bacillati</taxon>
        <taxon>Actinomycetota</taxon>
        <taxon>Actinomycetes</taxon>
        <taxon>Streptosporangiales</taxon>
        <taxon>Streptosporangiaceae</taxon>
        <taxon>Streptosporangium</taxon>
    </lineage>
</organism>
<reference evidence="3" key="1">
    <citation type="journal article" date="2019" name="Int. J. Syst. Evol. Microbiol.">
        <title>The Global Catalogue of Microorganisms (GCM) 10K type strain sequencing project: providing services to taxonomists for standard genome sequencing and annotation.</title>
        <authorList>
            <consortium name="The Broad Institute Genomics Platform"/>
            <consortium name="The Broad Institute Genome Sequencing Center for Infectious Disease"/>
            <person name="Wu L."/>
            <person name="Ma J."/>
        </authorList>
    </citation>
    <scope>NUCLEOTIDE SEQUENCE [LARGE SCALE GENOMIC DNA]</scope>
    <source>
        <strain evidence="3">TBRC 7912</strain>
    </source>
</reference>
<dbReference type="Pfam" id="PF03364">
    <property type="entry name" value="Polyketide_cyc"/>
    <property type="match status" value="1"/>
</dbReference>
<dbReference type="InterPro" id="IPR023393">
    <property type="entry name" value="START-like_dom_sf"/>
</dbReference>
<comment type="caution">
    <text evidence="2">The sequence shown here is derived from an EMBL/GenBank/DDBJ whole genome shotgun (WGS) entry which is preliminary data.</text>
</comment>
<keyword evidence="3" id="KW-1185">Reference proteome</keyword>
<dbReference type="Gene3D" id="3.30.530.20">
    <property type="match status" value="2"/>
</dbReference>
<dbReference type="SUPFAM" id="SSF55961">
    <property type="entry name" value="Bet v1-like"/>
    <property type="match status" value="2"/>
</dbReference>
<protein>
    <submittedName>
        <fullName evidence="2">Aromatase/cyclase</fullName>
    </submittedName>
</protein>
<dbReference type="EMBL" id="JBHSBC010000032">
    <property type="protein sequence ID" value="MFC3983976.1"/>
    <property type="molecule type" value="Genomic_DNA"/>
</dbReference>
<evidence type="ECO:0000313" key="3">
    <source>
        <dbReference type="Proteomes" id="UP001595698"/>
    </source>
</evidence>
<accession>A0ABV8F7W2</accession>
<dbReference type="Proteomes" id="UP001595698">
    <property type="component" value="Unassembled WGS sequence"/>
</dbReference>
<evidence type="ECO:0000313" key="2">
    <source>
        <dbReference type="EMBL" id="MFC3983976.1"/>
    </source>
</evidence>
<sequence>MSTHRTEHTLTVDAPARVLYDLVSDAGTWPAVFGPSVYVRHLERDANRERFRIWAVVNDEVRSWTSRRELDPQGLSVTFRQEHSRPPLSSMGGGWRFRELPGGRTEIVLEHVFETDGTPEALTWVTAALDRNSPEELAALARIATLAPRPQDVVVSFTDTVEVPGTAAEAYDFIHRADLWERRLPHVERVSLREDAQGAQVLEMSTRTADGAAHETRSIRICEPGAWIAYKQQLTPALLLGHSGLWTFTDGPGGTGGAVVTSRHTAVISPEAVPAVLGPGRTLADAREYVRTALSRNSLATLEAAAAQARAAR</sequence>
<dbReference type="InterPro" id="IPR005031">
    <property type="entry name" value="COQ10_START"/>
</dbReference>